<comment type="subcellular location">
    <subcellularLocation>
        <location evidence="1">Membrane</location>
        <topology evidence="1">Single-pass membrane protein</topology>
    </subcellularLocation>
</comment>
<dbReference type="Proteomes" id="UP001415857">
    <property type="component" value="Unassembled WGS sequence"/>
</dbReference>
<dbReference type="PANTHER" id="PTHR21419">
    <property type="match status" value="1"/>
</dbReference>
<dbReference type="InterPro" id="IPR056376">
    <property type="entry name" value="DEX1_C"/>
</dbReference>
<dbReference type="PANTHER" id="PTHR21419:SF23">
    <property type="entry name" value="PROTEIN DEFECTIVE IN EXINE FORMATION 1"/>
    <property type="match status" value="1"/>
</dbReference>
<evidence type="ECO:0000256" key="2">
    <source>
        <dbReference type="ARBA" id="ARBA00022692"/>
    </source>
</evidence>
<dbReference type="GO" id="GO:0016020">
    <property type="term" value="C:membrane"/>
    <property type="evidence" value="ECO:0007669"/>
    <property type="project" value="UniProtKB-SubCell"/>
</dbReference>
<feature type="region of interest" description="Disordered" evidence="5">
    <location>
        <begin position="98"/>
        <end position="125"/>
    </location>
</feature>
<evidence type="ECO:0000256" key="1">
    <source>
        <dbReference type="ARBA" id="ARBA00004167"/>
    </source>
</evidence>
<evidence type="ECO:0000313" key="8">
    <source>
        <dbReference type="Proteomes" id="UP001415857"/>
    </source>
</evidence>
<dbReference type="InterPro" id="IPR045232">
    <property type="entry name" value="FAM234"/>
</dbReference>
<proteinExistence type="predicted"/>
<keyword evidence="3" id="KW-1133">Transmembrane helix</keyword>
<keyword evidence="4" id="KW-0472">Membrane</keyword>
<comment type="caution">
    <text evidence="7">The sequence shown here is derived from an EMBL/GenBank/DDBJ whole genome shotgun (WGS) entry which is preliminary data.</text>
</comment>
<keyword evidence="2" id="KW-0812">Transmembrane</keyword>
<keyword evidence="8" id="KW-1185">Reference proteome</keyword>
<evidence type="ECO:0000256" key="3">
    <source>
        <dbReference type="ARBA" id="ARBA00022989"/>
    </source>
</evidence>
<gene>
    <name evidence="7" type="ORF">L1049_008987</name>
</gene>
<dbReference type="AlphaFoldDB" id="A0AAP0SBJ6"/>
<dbReference type="Pfam" id="PF23722">
    <property type="entry name" value="Beta-sand_DEX1"/>
    <property type="match status" value="1"/>
</dbReference>
<reference evidence="7 8" key="1">
    <citation type="journal article" date="2024" name="Plant J.">
        <title>Genome sequences and population genomics reveal climatic adaptation and genomic divergence between two closely related sweetgum species.</title>
        <authorList>
            <person name="Xu W.Q."/>
            <person name="Ren C.Q."/>
            <person name="Zhang X.Y."/>
            <person name="Comes H.P."/>
            <person name="Liu X.H."/>
            <person name="Li Y.G."/>
            <person name="Kettle C.J."/>
            <person name="Jalonen R."/>
            <person name="Gaisberger H."/>
            <person name="Ma Y.Z."/>
            <person name="Qiu Y.X."/>
        </authorList>
    </citation>
    <scope>NUCLEOTIDE SEQUENCE [LARGE SCALE GENOMIC DNA]</scope>
    <source>
        <strain evidence="7">Hangzhou</strain>
    </source>
</reference>
<feature type="domain" description="DEX1 C-terminal" evidence="6">
    <location>
        <begin position="37"/>
        <end position="105"/>
    </location>
</feature>
<feature type="compositionally biased region" description="Basic and acidic residues" evidence="5">
    <location>
        <begin position="115"/>
        <end position="125"/>
    </location>
</feature>
<evidence type="ECO:0000256" key="4">
    <source>
        <dbReference type="ARBA" id="ARBA00023136"/>
    </source>
</evidence>
<feature type="compositionally biased region" description="Polar residues" evidence="5">
    <location>
        <begin position="98"/>
        <end position="113"/>
    </location>
</feature>
<protein>
    <recommendedName>
        <fullName evidence="6">DEX1 C-terminal domain-containing protein</fullName>
    </recommendedName>
</protein>
<sequence length="125" mass="14209">MAMSFAFQLLLHIIHSRHGDHKIRDVTMLQPDMTVKGFTVSHSSRAFRDEEGKNFWVEIEIIDKYRYPSGSQAPYNVTTTLLVPGNYQGERRIKQSQIFRSPWKTSNEASNSGGEDYRDGLGGDG</sequence>
<name>A0AAP0SBJ6_LIQFO</name>
<organism evidence="7 8">
    <name type="scientific">Liquidambar formosana</name>
    <name type="common">Formosan gum</name>
    <dbReference type="NCBI Taxonomy" id="63359"/>
    <lineage>
        <taxon>Eukaryota</taxon>
        <taxon>Viridiplantae</taxon>
        <taxon>Streptophyta</taxon>
        <taxon>Embryophyta</taxon>
        <taxon>Tracheophyta</taxon>
        <taxon>Spermatophyta</taxon>
        <taxon>Magnoliopsida</taxon>
        <taxon>eudicotyledons</taxon>
        <taxon>Gunneridae</taxon>
        <taxon>Pentapetalae</taxon>
        <taxon>Saxifragales</taxon>
        <taxon>Altingiaceae</taxon>
        <taxon>Liquidambar</taxon>
    </lineage>
</organism>
<dbReference type="EMBL" id="JBBPBK010000002">
    <property type="protein sequence ID" value="KAK9290809.1"/>
    <property type="molecule type" value="Genomic_DNA"/>
</dbReference>
<evidence type="ECO:0000313" key="7">
    <source>
        <dbReference type="EMBL" id="KAK9290809.1"/>
    </source>
</evidence>
<evidence type="ECO:0000256" key="5">
    <source>
        <dbReference type="SAM" id="MobiDB-lite"/>
    </source>
</evidence>
<accession>A0AAP0SBJ6</accession>
<evidence type="ECO:0000259" key="6">
    <source>
        <dbReference type="Pfam" id="PF23722"/>
    </source>
</evidence>